<dbReference type="PANTHER" id="PTHR23504:SF15">
    <property type="entry name" value="MAJOR FACILITATOR SUPERFAMILY (MFS) PROFILE DOMAIN-CONTAINING PROTEIN"/>
    <property type="match status" value="1"/>
</dbReference>
<evidence type="ECO:0000256" key="6">
    <source>
        <dbReference type="SAM" id="MobiDB-lite"/>
    </source>
</evidence>
<dbReference type="Pfam" id="PF07690">
    <property type="entry name" value="MFS_1"/>
    <property type="match status" value="1"/>
</dbReference>
<evidence type="ECO:0000256" key="1">
    <source>
        <dbReference type="ARBA" id="ARBA00004141"/>
    </source>
</evidence>
<protein>
    <submittedName>
        <fullName evidence="8">Putative transporter</fullName>
    </submittedName>
</protein>
<gene>
    <name evidence="8" type="ORF">TCIL3000_9_5420</name>
</gene>
<dbReference type="InterPro" id="IPR036259">
    <property type="entry name" value="MFS_trans_sf"/>
</dbReference>
<feature type="region of interest" description="Disordered" evidence="6">
    <location>
        <begin position="250"/>
        <end position="272"/>
    </location>
</feature>
<dbReference type="Gene3D" id="1.20.1250.20">
    <property type="entry name" value="MFS general substrate transporter like domains"/>
    <property type="match status" value="1"/>
</dbReference>
<sequence>MQSKPSGGTPLPIKQMIPLAFVLLNESLCSTILLPYIGMFVAFITQESAENAGYLTGTIFGMFMLGQLISSKMWGTLSDHYGRKPALVWGLVSGGLMMLFFGFTTTITSCILFRFLHGLFNGNVLVAKTVLADILDRTNEVKGFTLVSLTYGFGILVGPALGGMLYDPSKNPTMQWLGVSKDGIFSRHPGLMPALACYIYSLFATLVCCIFLEETSPGRRQLPTWLTGPLSPFRGRPSTELEYREVNGKEMMDEEEPSVVDESNGGELSPTVNGTSTWCKPVKFQLVEEKEAADEIAAWRKNNGNDSAKRSTGPRAMHEAERCSSPGASISNTAGSPEFRSIKTFGYVDSIRDNNTRKLLILYMLLCFGDMIFSEVFPLWAIAGTSHGGLGYSPADIGKLLLTNSPPCLLSNLSFHTACKLIPDKLHLWRVGMVGMALSMSLLPLCTYLSGGTRYVLLLSCTFARQWFSSWSFGLVAMFTARIAPPFHVGTMYGITQSCAAMVRCVGPCIITCLFAWSISGNKVAPFNHMLVFLIAAITFLIAGAVCSGLQVEGSDDVSAHESYVVVETCEPQSVDRRNVILIEDDF</sequence>
<feature type="transmembrane region" description="Helical" evidence="7">
    <location>
        <begin position="428"/>
        <end position="449"/>
    </location>
</feature>
<dbReference type="SUPFAM" id="SSF103473">
    <property type="entry name" value="MFS general substrate transporter"/>
    <property type="match status" value="1"/>
</dbReference>
<feature type="transmembrane region" description="Helical" evidence="7">
    <location>
        <begin position="456"/>
        <end position="481"/>
    </location>
</feature>
<dbReference type="VEuPathDB" id="TriTrypDB:TcIL3000_9_5420"/>
<feature type="transmembrane region" description="Helical" evidence="7">
    <location>
        <begin position="501"/>
        <end position="519"/>
    </location>
</feature>
<evidence type="ECO:0000313" key="8">
    <source>
        <dbReference type="EMBL" id="CCC93134.1"/>
    </source>
</evidence>
<feature type="transmembrane region" description="Helical" evidence="7">
    <location>
        <begin position="143"/>
        <end position="166"/>
    </location>
</feature>
<dbReference type="PRINTS" id="PR01035">
    <property type="entry name" value="TCRTETA"/>
</dbReference>
<feature type="compositionally biased region" description="Polar residues" evidence="6">
    <location>
        <begin position="326"/>
        <end position="335"/>
    </location>
</feature>
<name>G0UUS0_TRYCI</name>
<dbReference type="PANTHER" id="PTHR23504">
    <property type="entry name" value="MAJOR FACILITATOR SUPERFAMILY DOMAIN-CONTAINING PROTEIN 10"/>
    <property type="match status" value="1"/>
</dbReference>
<evidence type="ECO:0000256" key="2">
    <source>
        <dbReference type="ARBA" id="ARBA00022448"/>
    </source>
</evidence>
<feature type="region of interest" description="Disordered" evidence="6">
    <location>
        <begin position="301"/>
        <end position="335"/>
    </location>
</feature>
<keyword evidence="5 7" id="KW-0472">Membrane</keyword>
<evidence type="ECO:0000256" key="3">
    <source>
        <dbReference type="ARBA" id="ARBA00022692"/>
    </source>
</evidence>
<dbReference type="InterPro" id="IPR011701">
    <property type="entry name" value="MFS"/>
</dbReference>
<feature type="transmembrane region" description="Helical" evidence="7">
    <location>
        <begin position="52"/>
        <end position="74"/>
    </location>
</feature>
<dbReference type="GO" id="GO:0022857">
    <property type="term" value="F:transmembrane transporter activity"/>
    <property type="evidence" value="ECO:0007669"/>
    <property type="project" value="InterPro"/>
</dbReference>
<dbReference type="AlphaFoldDB" id="G0UUS0"/>
<feature type="transmembrane region" description="Helical" evidence="7">
    <location>
        <begin position="531"/>
        <end position="552"/>
    </location>
</feature>
<evidence type="ECO:0000256" key="4">
    <source>
        <dbReference type="ARBA" id="ARBA00022989"/>
    </source>
</evidence>
<keyword evidence="2" id="KW-0813">Transport</keyword>
<comment type="subcellular location">
    <subcellularLocation>
        <location evidence="1">Membrane</location>
        <topology evidence="1">Multi-pass membrane protein</topology>
    </subcellularLocation>
</comment>
<proteinExistence type="predicted"/>
<dbReference type="InterPro" id="IPR001958">
    <property type="entry name" value="Tet-R_TetA/multi-R_MdtG-like"/>
</dbReference>
<feature type="transmembrane region" description="Helical" evidence="7">
    <location>
        <begin position="191"/>
        <end position="212"/>
    </location>
</feature>
<accession>G0UUS0</accession>
<evidence type="ECO:0000256" key="7">
    <source>
        <dbReference type="SAM" id="Phobius"/>
    </source>
</evidence>
<keyword evidence="3 7" id="KW-0812">Transmembrane</keyword>
<organism evidence="8">
    <name type="scientific">Trypanosoma congolense (strain IL3000)</name>
    <dbReference type="NCBI Taxonomy" id="1068625"/>
    <lineage>
        <taxon>Eukaryota</taxon>
        <taxon>Discoba</taxon>
        <taxon>Euglenozoa</taxon>
        <taxon>Kinetoplastea</taxon>
        <taxon>Metakinetoplastina</taxon>
        <taxon>Trypanosomatida</taxon>
        <taxon>Trypanosomatidae</taxon>
        <taxon>Trypanosoma</taxon>
        <taxon>Nannomonas</taxon>
    </lineage>
</organism>
<reference evidence="8" key="1">
    <citation type="journal article" date="2012" name="Proc. Natl. Acad. Sci. U.S.A.">
        <title>Antigenic diversity is generated by distinct evolutionary mechanisms in African trypanosome species.</title>
        <authorList>
            <person name="Jackson A.P."/>
            <person name="Berry A."/>
            <person name="Aslett M."/>
            <person name="Allison H.C."/>
            <person name="Burton P."/>
            <person name="Vavrova-Anderson J."/>
            <person name="Brown R."/>
            <person name="Browne H."/>
            <person name="Corton N."/>
            <person name="Hauser H."/>
            <person name="Gamble J."/>
            <person name="Gilderthorp R."/>
            <person name="Marcello L."/>
            <person name="McQuillan J."/>
            <person name="Otto T.D."/>
            <person name="Quail M.A."/>
            <person name="Sanders M.J."/>
            <person name="van Tonder A."/>
            <person name="Ginger M.L."/>
            <person name="Field M.C."/>
            <person name="Barry J.D."/>
            <person name="Hertz-Fowler C."/>
            <person name="Berriman M."/>
        </authorList>
    </citation>
    <scope>NUCLEOTIDE SEQUENCE</scope>
    <source>
        <strain evidence="8">IL3000</strain>
    </source>
</reference>
<evidence type="ECO:0000256" key="5">
    <source>
        <dbReference type="ARBA" id="ARBA00023136"/>
    </source>
</evidence>
<feature type="transmembrane region" description="Helical" evidence="7">
    <location>
        <begin position="360"/>
        <end position="383"/>
    </location>
</feature>
<dbReference type="EMBL" id="HE575322">
    <property type="protein sequence ID" value="CCC93134.1"/>
    <property type="molecule type" value="Genomic_DNA"/>
</dbReference>
<feature type="transmembrane region" description="Helical" evidence="7">
    <location>
        <begin position="86"/>
        <end position="105"/>
    </location>
</feature>
<keyword evidence="4 7" id="KW-1133">Transmembrane helix</keyword>
<dbReference type="GO" id="GO:0016020">
    <property type="term" value="C:membrane"/>
    <property type="evidence" value="ECO:0007669"/>
    <property type="project" value="UniProtKB-SubCell"/>
</dbReference>
<feature type="transmembrane region" description="Helical" evidence="7">
    <location>
        <begin position="21"/>
        <end position="46"/>
    </location>
</feature>